<keyword evidence="10" id="KW-0812">Transmembrane</keyword>
<keyword evidence="2" id="KW-0732">Signal</keyword>
<feature type="domain" description="DUF5776" evidence="11">
    <location>
        <begin position="2211"/>
        <end position="2276"/>
    </location>
</feature>
<evidence type="ECO:0000256" key="6">
    <source>
        <dbReference type="ARBA" id="ARBA00023015"/>
    </source>
</evidence>
<dbReference type="Pfam" id="PF07554">
    <property type="entry name" value="FIVAR"/>
    <property type="match status" value="4"/>
</dbReference>
<reference evidence="13" key="1">
    <citation type="journal article" date="2019" name="Int. J. Syst. Evol. Microbiol.">
        <title>The Global Catalogue of Microorganisms (GCM) 10K type strain sequencing project: providing services to taxonomists for standard genome sequencing and annotation.</title>
        <authorList>
            <consortium name="The Broad Institute Genomics Platform"/>
            <consortium name="The Broad Institute Genome Sequencing Center for Infectious Disease"/>
            <person name="Wu L."/>
            <person name="Ma J."/>
        </authorList>
    </citation>
    <scope>NUCLEOTIDE SEQUENCE [LARGE SCALE GENOMIC DNA]</scope>
    <source>
        <strain evidence="13">CCUG 71848</strain>
    </source>
</reference>
<keyword evidence="5" id="KW-0862">Zinc</keyword>
<evidence type="ECO:0000256" key="3">
    <source>
        <dbReference type="ARBA" id="ARBA00022737"/>
    </source>
</evidence>
<feature type="region of interest" description="Disordered" evidence="9">
    <location>
        <begin position="1805"/>
        <end position="1829"/>
    </location>
</feature>
<dbReference type="Gene3D" id="1.20.1270.70">
    <property type="entry name" value="Designed single chain three-helix bundle"/>
    <property type="match status" value="1"/>
</dbReference>
<organism evidence="12 13">
    <name type="scientific">Lentilactobacillus raoultii</name>
    <dbReference type="NCBI Taxonomy" id="1987503"/>
    <lineage>
        <taxon>Bacteria</taxon>
        <taxon>Bacillati</taxon>
        <taxon>Bacillota</taxon>
        <taxon>Bacilli</taxon>
        <taxon>Lactobacillales</taxon>
        <taxon>Lactobacillaceae</taxon>
        <taxon>Lentilactobacillus</taxon>
    </lineage>
</organism>
<keyword evidence="10" id="KW-1133">Transmembrane helix</keyword>
<keyword evidence="7" id="KW-0804">Transcription</keyword>
<feature type="region of interest" description="Disordered" evidence="9">
    <location>
        <begin position="336"/>
        <end position="357"/>
    </location>
</feature>
<feature type="transmembrane region" description="Helical" evidence="10">
    <location>
        <begin position="28"/>
        <end position="46"/>
    </location>
</feature>
<keyword evidence="4" id="KW-0863">Zinc-finger</keyword>
<dbReference type="NCBIfam" id="TIGR03715">
    <property type="entry name" value="KxYKxGKxW"/>
    <property type="match status" value="1"/>
</dbReference>
<evidence type="ECO:0000256" key="5">
    <source>
        <dbReference type="ARBA" id="ARBA00022833"/>
    </source>
</evidence>
<dbReference type="InterPro" id="IPR044081">
    <property type="entry name" value="DUF5776"/>
</dbReference>
<dbReference type="InterPro" id="IPR022263">
    <property type="entry name" value="KxYKxGKxW"/>
</dbReference>
<proteinExistence type="predicted"/>
<evidence type="ECO:0000256" key="9">
    <source>
        <dbReference type="SAM" id="MobiDB-lite"/>
    </source>
</evidence>
<dbReference type="EMBL" id="JBHTLH010000033">
    <property type="protein sequence ID" value="MFD1125555.1"/>
    <property type="molecule type" value="Genomic_DNA"/>
</dbReference>
<dbReference type="Proteomes" id="UP001597156">
    <property type="component" value="Unassembled WGS sequence"/>
</dbReference>
<evidence type="ECO:0000256" key="4">
    <source>
        <dbReference type="ARBA" id="ARBA00022771"/>
    </source>
</evidence>
<keyword evidence="6" id="KW-0805">Transcription regulation</keyword>
<accession>A0ABW3PMM2</accession>
<feature type="compositionally biased region" description="Polar residues" evidence="9">
    <location>
        <begin position="62"/>
        <end position="88"/>
    </location>
</feature>
<feature type="compositionally biased region" description="Low complexity" evidence="9">
    <location>
        <begin position="249"/>
        <end position="266"/>
    </location>
</feature>
<dbReference type="Pfam" id="PF19087">
    <property type="entry name" value="DUF5776"/>
    <property type="match status" value="2"/>
</dbReference>
<protein>
    <submittedName>
        <fullName evidence="12">DUF5776 domain-containing protein</fullName>
    </submittedName>
</protein>
<feature type="region of interest" description="Disordered" evidence="9">
    <location>
        <begin position="62"/>
        <end position="188"/>
    </location>
</feature>
<feature type="compositionally biased region" description="Polar residues" evidence="9">
    <location>
        <begin position="2024"/>
        <end position="2038"/>
    </location>
</feature>
<sequence>MAKHHPALKNNVINEKQHYKMYKSGKHWLFAAITTVTFVVGGAAGINDKSVAADELTTTETQQSVNSDSSSINAAATTQQVTVPSAENKSADTETSTSGNNSTTAATQPTETTSSSPASSTAQPAAEATHQATTEHSSTVPASSASQATQSTSQNNGQQPSQPTAVSEASQTSQTNQPTSTVPKSATQVNVTQASVNSGAGKAAVASSTTAQVNQAAPAAKTSAGSASVATSSSASLADSAITQPAQTATSTASSAISKNESASSANRPTSRAVSAAVTPPSDPAATSGSSLAPASSNGAKVAAEPADRPAASPAVSIAKAEKYDGKTNGVAVAASKATETTGPDSANSAVTSTETTETAQSIAYQSYLETLKTVPPIASNYTDQSYSQLINVINNLNHLTAAAGPTALQAATAMIKQAVNELILTAASDGKQITTAVLNDAVTAANTTYPTTDSANYTSAAWETYTKALKAATGVAADPTATGNRAAVMYKNLQAAMAILAASSTKAVMAPYTDLAKKAKTAIDRAGSYTAESIKALTAASEAAKNLTDTTSADTAQKVIAQLSAAIDHLVPAASLVDLSITIDTAAPIYQDTKAIGNYDSASWSDFASAYTYAAAVLNNSGATADQISNATVSLKQAVQSLKDHDRTTYVNQLNDAIVGGTALLAVGDGTAFDSSTTKELSQAISSAQEVLKKASSSLDEVVDATNQIKTGINGLKTTFQLTVDKLDNFIKTATGIGSTGTSAVTTDSYNALSQALAAAQYARYNDANTVILAEDVAKLQSAIWNAVPANQSAATVKADLKKALTAAQKVTKDPATIKTYAAESVDNLNNAIAVAIATLDSGTTDPATLQVAYNLINFYATNLGKRDGASWNWGVNTYFYILGETQKNANTVNRDGTITFGDYSKIDSFLGMNYGPAYTTVYTLPSALTTFFKSPNWQNYVKVAYYQAGGSAKVATPLTKNGALDPSKSVALADAINAGAFQATATSNSAGQTVLTIYSPVVGGGTSATSYLFTLDLKTWSADTGYYLPRVTLDPTNSRPTDISAANDLTVMALPTGFNFSLFGTKPSKTDSTTFANRFVTTSDSTQTGLDWSGKATGGLAVLSAGIQSAVPAITPIDLTHPITQGVNTITGQLDSADWSAAVSSNNQGDRLQLVVTNQTTGQKVVVPINSDGSFSASFGTQSGDTTIGTTLNAGDVIQAQVQRVSAAGQVTYGTVGILSPAVSAGQTPFVNIDFKTVSQGSQLLSGTITSLTPVGTAFNAAITNPQTNLPPAGDLNVYTVQVVVYNSNGSRAYQSTTQTSADGKWAITIPALAIGQFIDATVRVQTGISTGTGDNQPSGTTVNNLRTTVTGHFYVPTNTDELSAAISAAGQTVTAGQQTTPATMEEWQTLVSQLKSAQGVLTAAQSVRNQITTAKAVSQSEVDAAASALRDVLTKTMKSTSGLTQAINAASQLQPTDYSPDSYQVVKQALAEAQGVKNKAETDLEAVSSTDILTTMNNLNQAVKQLVPKANLDAITSAGAVAAEQAKLADQAAQSAVTANQGTRTASDAVKSAIKAGDLNAAQAAVQTATTAKDQAASAAADAQQAAAKAIEAAASVAELAKTISPADASFADAQKLVSAANEAADQAKANAQQATQAASEAEATLKTTEAAYNQAVTDAKTASDQAEATTAKAAETAEAAAADASTAYHTASNAVNSINAAAVSISSAQTADQAKPAVDAATAAAKQAADAAQLAEIKAAEAAKAAKAAADAAKMTHNSTTATDAANRAAQAAAEAAQTAKAAKELADSAAKTANQVETAYNKLTPSGTSETGGTTINPNDNQSATNLETNVANAAKTAFDATSTAYNDAAKANQAANTALAELAGAKTATAAQAALDAVHAAANNALVAATTATQNAGKATQAAEMAAATAKTAGNAAMNATAATATTWANQADNLAKSATNLATTAAQTAANAAKIYADVMLKLTTNGSANGSGTTPTPSTSTNANPNSGNSNASNSASGGSGVVGSIVSSDNDNRKQPSTAGDTTSVASNQSGDVHYSTIVDSIADSQLNRYWTSKSNHGTLLTKRGLYRYTATGQRLNYISAGTILHVQQVQRVSQRTQLVLTDGTHVTGRKTFSNFVTVGQNYNDDLYDGLIYYVGHQNGLFEYSTKDFKKVNRGRHIKVGTVLHVARIVKAGRTTRYLLTNGQYVTANRKFVKKAKISASYYTGKLTGRTITVKTPKGISSYQNAGLSSKQLKGLKIGTKLTVKRIVKVGHTTRFQLTDGRYTTARTSEFKITKNPVALKLKYKLPTL</sequence>
<keyword evidence="10" id="KW-0472">Membrane</keyword>
<keyword evidence="13" id="KW-1185">Reference proteome</keyword>
<feature type="compositionally biased region" description="Low complexity" evidence="9">
    <location>
        <begin position="93"/>
        <end position="163"/>
    </location>
</feature>
<feature type="compositionally biased region" description="Low complexity" evidence="9">
    <location>
        <begin position="346"/>
        <end position="357"/>
    </location>
</feature>
<keyword evidence="3" id="KW-0677">Repeat</keyword>
<feature type="region of interest" description="Disordered" evidence="9">
    <location>
        <begin position="249"/>
        <end position="314"/>
    </location>
</feature>
<evidence type="ECO:0000313" key="13">
    <source>
        <dbReference type="Proteomes" id="UP001597156"/>
    </source>
</evidence>
<evidence type="ECO:0000256" key="2">
    <source>
        <dbReference type="ARBA" id="ARBA00022729"/>
    </source>
</evidence>
<feature type="compositionally biased region" description="Low complexity" evidence="9">
    <location>
        <begin position="1975"/>
        <end position="2017"/>
    </location>
</feature>
<feature type="coiled-coil region" evidence="8">
    <location>
        <begin position="1614"/>
        <end position="1655"/>
    </location>
</feature>
<name>A0ABW3PMM2_9LACO</name>
<evidence type="ECO:0000259" key="11">
    <source>
        <dbReference type="Pfam" id="PF19087"/>
    </source>
</evidence>
<feature type="region of interest" description="Disordered" evidence="9">
    <location>
        <begin position="1975"/>
        <end position="2038"/>
    </location>
</feature>
<dbReference type="PANTHER" id="PTHR45888">
    <property type="entry name" value="HL01030P-RELATED"/>
    <property type="match status" value="1"/>
</dbReference>
<feature type="compositionally biased region" description="Low complexity" evidence="9">
    <location>
        <begin position="170"/>
        <end position="181"/>
    </location>
</feature>
<dbReference type="RefSeq" id="WP_121977910.1">
    <property type="nucleotide sequence ID" value="NZ_JBHTLH010000033.1"/>
</dbReference>
<evidence type="ECO:0000256" key="7">
    <source>
        <dbReference type="ARBA" id="ARBA00023163"/>
    </source>
</evidence>
<evidence type="ECO:0000256" key="1">
    <source>
        <dbReference type="ARBA" id="ARBA00022723"/>
    </source>
</evidence>
<evidence type="ECO:0000313" key="12">
    <source>
        <dbReference type="EMBL" id="MFD1125555.1"/>
    </source>
</evidence>
<gene>
    <name evidence="12" type="ORF">ACFQ22_09360</name>
</gene>
<dbReference type="Pfam" id="PF19258">
    <property type="entry name" value="KxYKxGKxW_sig"/>
    <property type="match status" value="1"/>
</dbReference>
<evidence type="ECO:0000256" key="8">
    <source>
        <dbReference type="SAM" id="Coils"/>
    </source>
</evidence>
<dbReference type="PANTHER" id="PTHR45888:SF4">
    <property type="entry name" value="PHD FINGER PROTEIN 10"/>
    <property type="match status" value="1"/>
</dbReference>
<evidence type="ECO:0000256" key="10">
    <source>
        <dbReference type="SAM" id="Phobius"/>
    </source>
</evidence>
<comment type="caution">
    <text evidence="12">The sequence shown here is derived from an EMBL/GenBank/DDBJ whole genome shotgun (WGS) entry which is preliminary data.</text>
</comment>
<feature type="compositionally biased region" description="Low complexity" evidence="9">
    <location>
        <begin position="1809"/>
        <end position="1820"/>
    </location>
</feature>
<feature type="domain" description="DUF5776" evidence="11">
    <location>
        <begin position="2147"/>
        <end position="2202"/>
    </location>
</feature>
<keyword evidence="8" id="KW-0175">Coiled coil</keyword>
<keyword evidence="1" id="KW-0479">Metal-binding</keyword>
<feature type="compositionally biased region" description="Polar residues" evidence="9">
    <location>
        <begin position="285"/>
        <end position="299"/>
    </location>
</feature>
<dbReference type="Gene3D" id="1.20.1270.90">
    <property type="entry name" value="AF1782-like"/>
    <property type="match status" value="1"/>
</dbReference>